<dbReference type="InterPro" id="IPR024370">
    <property type="entry name" value="PBP_domain"/>
</dbReference>
<evidence type="ECO:0000256" key="7">
    <source>
        <dbReference type="PIRNR" id="PIRNR002756"/>
    </source>
</evidence>
<dbReference type="PANTHER" id="PTHR42996">
    <property type="entry name" value="PHOSPHATE-BINDING PROTEIN PSTS"/>
    <property type="match status" value="1"/>
</dbReference>
<dbReference type="RefSeq" id="WP_241793626.1">
    <property type="nucleotide sequence ID" value="NZ_JALBUU010000055.1"/>
</dbReference>
<evidence type="ECO:0000256" key="6">
    <source>
        <dbReference type="ARBA" id="ARBA00022592"/>
    </source>
</evidence>
<feature type="chain" id="PRO_5045130256" description="Phosphate-binding protein PstS" evidence="8">
    <location>
        <begin position="22"/>
        <end position="348"/>
    </location>
</feature>
<evidence type="ECO:0000256" key="1">
    <source>
        <dbReference type="ARBA" id="ARBA00002841"/>
    </source>
</evidence>
<gene>
    <name evidence="10" type="primary">pstS</name>
    <name evidence="10" type="ORF">MON41_19100</name>
</gene>
<evidence type="ECO:0000313" key="10">
    <source>
        <dbReference type="EMBL" id="MCI0755778.1"/>
    </source>
</evidence>
<proteinExistence type="inferred from homology"/>
<keyword evidence="6 7" id="KW-0592">Phosphate transport</keyword>
<evidence type="ECO:0000256" key="4">
    <source>
        <dbReference type="ARBA" id="ARBA00021889"/>
    </source>
</evidence>
<evidence type="ECO:0000256" key="3">
    <source>
        <dbReference type="ARBA" id="ARBA00011529"/>
    </source>
</evidence>
<feature type="signal peptide" evidence="8">
    <location>
        <begin position="1"/>
        <end position="21"/>
    </location>
</feature>
<evidence type="ECO:0000256" key="8">
    <source>
        <dbReference type="SAM" id="SignalP"/>
    </source>
</evidence>
<dbReference type="Proteomes" id="UP001201985">
    <property type="component" value="Unassembled WGS sequence"/>
</dbReference>
<evidence type="ECO:0000313" key="11">
    <source>
        <dbReference type="Proteomes" id="UP001201985"/>
    </source>
</evidence>
<evidence type="ECO:0000256" key="5">
    <source>
        <dbReference type="ARBA" id="ARBA00022448"/>
    </source>
</evidence>
<name>A0ABS9W907_9PROT</name>
<dbReference type="InterPro" id="IPR005673">
    <property type="entry name" value="ABC_phos-bd_PstS"/>
</dbReference>
<feature type="domain" description="PBP" evidence="9">
    <location>
        <begin position="23"/>
        <end position="317"/>
    </location>
</feature>
<evidence type="ECO:0000259" key="9">
    <source>
        <dbReference type="Pfam" id="PF12849"/>
    </source>
</evidence>
<accession>A0ABS9W907</accession>
<dbReference type="CDD" id="cd13565">
    <property type="entry name" value="PBP2_PstS"/>
    <property type="match status" value="1"/>
</dbReference>
<dbReference type="SUPFAM" id="SSF53850">
    <property type="entry name" value="Periplasmic binding protein-like II"/>
    <property type="match status" value="1"/>
</dbReference>
<dbReference type="Gene3D" id="3.40.190.10">
    <property type="entry name" value="Periplasmic binding protein-like II"/>
    <property type="match status" value="2"/>
</dbReference>
<keyword evidence="11" id="KW-1185">Reference proteome</keyword>
<organism evidence="10 11">
    <name type="scientific">Teichococcus vastitatis</name>
    <dbReference type="NCBI Taxonomy" id="2307076"/>
    <lineage>
        <taxon>Bacteria</taxon>
        <taxon>Pseudomonadati</taxon>
        <taxon>Pseudomonadota</taxon>
        <taxon>Alphaproteobacteria</taxon>
        <taxon>Acetobacterales</taxon>
        <taxon>Roseomonadaceae</taxon>
        <taxon>Roseomonas</taxon>
    </lineage>
</organism>
<dbReference type="PIRSF" id="PIRSF002756">
    <property type="entry name" value="PstS"/>
    <property type="match status" value="1"/>
</dbReference>
<protein>
    <recommendedName>
        <fullName evidence="4 7">Phosphate-binding protein PstS</fullName>
    </recommendedName>
</protein>
<comment type="similarity">
    <text evidence="2 7">Belongs to the PstS family.</text>
</comment>
<comment type="subunit">
    <text evidence="3 7">The complex is composed of two ATP-binding proteins (PstB), two transmembrane proteins (PstC and PstA) and a solute-binding protein (PstS).</text>
</comment>
<keyword evidence="5 7" id="KW-0813">Transport</keyword>
<comment type="caution">
    <text evidence="10">The sequence shown here is derived from an EMBL/GenBank/DDBJ whole genome shotgun (WGS) entry which is preliminary data.</text>
</comment>
<keyword evidence="8" id="KW-0732">Signal</keyword>
<comment type="function">
    <text evidence="1 7">Part of the ABC transporter complex PstSACB involved in phosphate import.</text>
</comment>
<dbReference type="NCBIfam" id="TIGR00975">
    <property type="entry name" value="3a0107s03"/>
    <property type="match status" value="1"/>
</dbReference>
<sequence length="348" mass="37397">MQRRLAAIVLAAMIIAAPLLSASAESFSGAGSTFAHPILARWGQAYASLQGEGGSAFAADGGFDYEPVGSTAGIMRVLQGAVEFGATDIALPPQELDQQRLLQFPVTSGGVAIVVNLRGIGSDSLRLSASVLARIYLGEITRWSHPDLAALNVGLALPDTPITVVQRSDGSGTSWHFTRYLTSGSPEWRQRAGVAAQPKWPVGVGARGNGEMADRVQSTENAIGYMEASQAQRRGLSVVLLENQAKRYVAPSVPALRSALSSTRLDPTQHFHDVEANAQATEAYPIVATVFALVPREPGSRRRHRQAMDFFRFALTERASDAEFLGYVPLPDSTVQQVIEYWRAALPR</sequence>
<dbReference type="Pfam" id="PF12849">
    <property type="entry name" value="PBP_like_2"/>
    <property type="match status" value="1"/>
</dbReference>
<dbReference type="EMBL" id="JALBUU010000055">
    <property type="protein sequence ID" value="MCI0755778.1"/>
    <property type="molecule type" value="Genomic_DNA"/>
</dbReference>
<dbReference type="PANTHER" id="PTHR42996:SF1">
    <property type="entry name" value="PHOSPHATE-BINDING PROTEIN PSTS"/>
    <property type="match status" value="1"/>
</dbReference>
<dbReference type="InterPro" id="IPR050962">
    <property type="entry name" value="Phosphate-bind_PstS"/>
</dbReference>
<reference evidence="10 11" key="1">
    <citation type="submission" date="2022-03" db="EMBL/GenBank/DDBJ databases">
        <title>Complete genome analysis of Roseomonas KG 17.1 : a prolific producer of plant growth promoters.</title>
        <authorList>
            <person name="Saadouli I."/>
            <person name="Najjari A."/>
            <person name="Mosbah A."/>
            <person name="Ouzari H.I."/>
        </authorList>
    </citation>
    <scope>NUCLEOTIDE SEQUENCE [LARGE SCALE GENOMIC DNA]</scope>
    <source>
        <strain evidence="10 11">KG17-1</strain>
    </source>
</reference>
<evidence type="ECO:0000256" key="2">
    <source>
        <dbReference type="ARBA" id="ARBA00008725"/>
    </source>
</evidence>